<feature type="region of interest" description="Disordered" evidence="1">
    <location>
        <begin position="1"/>
        <end position="34"/>
    </location>
</feature>
<organism evidence="2 3">
    <name type="scientific">Steinernema glaseri</name>
    <dbReference type="NCBI Taxonomy" id="37863"/>
    <lineage>
        <taxon>Eukaryota</taxon>
        <taxon>Metazoa</taxon>
        <taxon>Ecdysozoa</taxon>
        <taxon>Nematoda</taxon>
        <taxon>Chromadorea</taxon>
        <taxon>Rhabditida</taxon>
        <taxon>Tylenchina</taxon>
        <taxon>Panagrolaimomorpha</taxon>
        <taxon>Strongyloidoidea</taxon>
        <taxon>Steinernematidae</taxon>
        <taxon>Steinernema</taxon>
    </lineage>
</organism>
<reference evidence="3" key="1">
    <citation type="submission" date="2016-11" db="UniProtKB">
        <authorList>
            <consortium name="WormBaseParasite"/>
        </authorList>
    </citation>
    <scope>IDENTIFICATION</scope>
</reference>
<dbReference type="AlphaFoldDB" id="A0A1I7XX43"/>
<dbReference type="Proteomes" id="UP000095287">
    <property type="component" value="Unplaced"/>
</dbReference>
<sequence>MAPTGNRSGASGSSRSRPSGSHSGPAPKRAKKDQEWLYTQKTKLLTAQMDHIVKSNNILRNRLYHVRKEINYLKKLKRVLWQRLIFHGEQCFIESELEIPDKPDNEGAPSTFDKVMNDVATGVTGGAPKRRRNDPKKAATAAHGKDEDASRRLSQIIDGIISEIHNERLVARGQNVQTRNAANNIPVMSQQMEDKMLRESSCDGELPQGPYD</sequence>
<feature type="compositionally biased region" description="Low complexity" evidence="1">
    <location>
        <begin position="7"/>
        <end position="27"/>
    </location>
</feature>
<feature type="region of interest" description="Disordered" evidence="1">
    <location>
        <begin position="120"/>
        <end position="149"/>
    </location>
</feature>
<protein>
    <submittedName>
        <fullName evidence="3">Ino80 complex subunit e</fullName>
    </submittedName>
</protein>
<evidence type="ECO:0000313" key="3">
    <source>
        <dbReference type="WBParaSite" id="L893_g10356.t1"/>
    </source>
</evidence>
<evidence type="ECO:0000256" key="1">
    <source>
        <dbReference type="SAM" id="MobiDB-lite"/>
    </source>
</evidence>
<accession>A0A1I7XX43</accession>
<keyword evidence="2" id="KW-1185">Reference proteome</keyword>
<dbReference type="WBParaSite" id="L893_g10356.t1">
    <property type="protein sequence ID" value="L893_g10356.t1"/>
    <property type="gene ID" value="L893_g10356"/>
</dbReference>
<evidence type="ECO:0000313" key="2">
    <source>
        <dbReference type="Proteomes" id="UP000095287"/>
    </source>
</evidence>
<proteinExistence type="predicted"/>
<name>A0A1I7XX43_9BILA</name>